<reference evidence="2 3" key="2">
    <citation type="journal article" date="2009" name="PLoS ONE">
        <title>An integrated genetic and cytogenetic map of the cucumber genome.</title>
        <authorList>
            <person name="Ren Y."/>
            <person name="Zhang Z."/>
            <person name="Liu J."/>
            <person name="Staub J.E."/>
            <person name="Han Y."/>
            <person name="Cheng Z."/>
            <person name="Li X."/>
            <person name="Lu J."/>
            <person name="Miao H."/>
            <person name="Kang H."/>
            <person name="Xie B."/>
            <person name="Gu X."/>
            <person name="Wang X."/>
            <person name="Du Y."/>
            <person name="Jin W."/>
            <person name="Huang S."/>
        </authorList>
    </citation>
    <scope>NUCLEOTIDE SEQUENCE [LARGE SCALE GENOMIC DNA]</scope>
    <source>
        <strain evidence="3">cv. 9930</strain>
    </source>
</reference>
<keyword evidence="1" id="KW-0472">Membrane</keyword>
<gene>
    <name evidence="2" type="ORF">Csa_3G733330</name>
</gene>
<reference evidence="2 3" key="3">
    <citation type="journal article" date="2010" name="BMC Genomics">
        <title>Transcriptome sequencing and comparative analysis of cucumber flowers with different sex types.</title>
        <authorList>
            <person name="Guo S."/>
            <person name="Zheng Y."/>
            <person name="Joung J.G."/>
            <person name="Liu S."/>
            <person name="Zhang Z."/>
            <person name="Crasta O.R."/>
            <person name="Sobral B.W."/>
            <person name="Xu Y."/>
            <person name="Huang S."/>
            <person name="Fei Z."/>
        </authorList>
    </citation>
    <scope>NUCLEOTIDE SEQUENCE [LARGE SCALE GENOMIC DNA]</scope>
    <source>
        <strain evidence="3">cv. 9930</strain>
    </source>
</reference>
<evidence type="ECO:0000313" key="2">
    <source>
        <dbReference type="EMBL" id="KGN58828.1"/>
    </source>
</evidence>
<dbReference type="Proteomes" id="UP000029981">
    <property type="component" value="Chromosome 3"/>
</dbReference>
<proteinExistence type="predicted"/>
<dbReference type="Gramene" id="KGN58828">
    <property type="protein sequence ID" value="KGN58828"/>
    <property type="gene ID" value="Csa_3G733330"/>
</dbReference>
<accession>A0A0A0LAE5</accession>
<reference evidence="2 3" key="1">
    <citation type="journal article" date="2009" name="Nat. Genet.">
        <title>The genome of the cucumber, Cucumis sativus L.</title>
        <authorList>
            <person name="Huang S."/>
            <person name="Li R."/>
            <person name="Zhang Z."/>
            <person name="Li L."/>
            <person name="Gu X."/>
            <person name="Fan W."/>
            <person name="Lucas W.J."/>
            <person name="Wang X."/>
            <person name="Xie B."/>
            <person name="Ni P."/>
            <person name="Ren Y."/>
            <person name="Zhu H."/>
            <person name="Li J."/>
            <person name="Lin K."/>
            <person name="Jin W."/>
            <person name="Fei Z."/>
            <person name="Li G."/>
            <person name="Staub J."/>
            <person name="Kilian A."/>
            <person name="van der Vossen E.A."/>
            <person name="Wu Y."/>
            <person name="Guo J."/>
            <person name="He J."/>
            <person name="Jia Z."/>
            <person name="Ren Y."/>
            <person name="Tian G."/>
            <person name="Lu Y."/>
            <person name="Ruan J."/>
            <person name="Qian W."/>
            <person name="Wang M."/>
            <person name="Huang Q."/>
            <person name="Li B."/>
            <person name="Xuan Z."/>
            <person name="Cao J."/>
            <person name="Asan"/>
            <person name="Wu Z."/>
            <person name="Zhang J."/>
            <person name="Cai Q."/>
            <person name="Bai Y."/>
            <person name="Zhao B."/>
            <person name="Han Y."/>
            <person name="Li Y."/>
            <person name="Li X."/>
            <person name="Wang S."/>
            <person name="Shi Q."/>
            <person name="Liu S."/>
            <person name="Cho W.K."/>
            <person name="Kim J.Y."/>
            <person name="Xu Y."/>
            <person name="Heller-Uszynska K."/>
            <person name="Miao H."/>
            <person name="Cheng Z."/>
            <person name="Zhang S."/>
            <person name="Wu J."/>
            <person name="Yang Y."/>
            <person name="Kang H."/>
            <person name="Li M."/>
            <person name="Liang H."/>
            <person name="Ren X."/>
            <person name="Shi Z."/>
            <person name="Wen M."/>
            <person name="Jian M."/>
            <person name="Yang H."/>
            <person name="Zhang G."/>
            <person name="Yang Z."/>
            <person name="Chen R."/>
            <person name="Liu S."/>
            <person name="Li J."/>
            <person name="Ma L."/>
            <person name="Liu H."/>
            <person name="Zhou Y."/>
            <person name="Zhao J."/>
            <person name="Fang X."/>
            <person name="Li G."/>
            <person name="Fang L."/>
            <person name="Li Y."/>
            <person name="Liu D."/>
            <person name="Zheng H."/>
            <person name="Zhang Y."/>
            <person name="Qin N."/>
            <person name="Li Z."/>
            <person name="Yang G."/>
            <person name="Yang S."/>
            <person name="Bolund L."/>
            <person name="Kristiansen K."/>
            <person name="Zheng H."/>
            <person name="Li S."/>
            <person name="Zhang X."/>
            <person name="Yang H."/>
            <person name="Wang J."/>
            <person name="Sun R."/>
            <person name="Zhang B."/>
            <person name="Jiang S."/>
            <person name="Wang J."/>
            <person name="Du Y."/>
            <person name="Li S."/>
        </authorList>
    </citation>
    <scope>NUCLEOTIDE SEQUENCE [LARGE SCALE GENOMIC DNA]</scope>
    <source>
        <strain evidence="3">cv. 9930</strain>
    </source>
</reference>
<feature type="transmembrane region" description="Helical" evidence="1">
    <location>
        <begin position="69"/>
        <end position="90"/>
    </location>
</feature>
<protein>
    <submittedName>
        <fullName evidence="2">Uncharacterized protein</fullName>
    </submittedName>
</protein>
<sequence length="128" mass="14106">MTLLLITKEIFSSRASTRVPKPSLFISLELEATNHLWRVSGPTNSTTTTPKKESKSFSIGGTLVFSLDIWGMGGVILTSVMAISLAIFLLGRPVYRRRASLGSPLTPLLQVIVAAFRNRKLGYPFTFF</sequence>
<reference evidence="2 3" key="4">
    <citation type="journal article" date="2011" name="BMC Genomics">
        <title>RNA-Seq improves annotation of protein-coding genes in the cucumber genome.</title>
        <authorList>
            <person name="Li Z."/>
            <person name="Zhang Z."/>
            <person name="Yan P."/>
            <person name="Huang S."/>
            <person name="Fei Z."/>
            <person name="Lin K."/>
        </authorList>
    </citation>
    <scope>NUCLEOTIDE SEQUENCE [LARGE SCALE GENOMIC DNA]</scope>
    <source>
        <strain evidence="3">cv. 9930</strain>
    </source>
</reference>
<organism evidence="2 3">
    <name type="scientific">Cucumis sativus</name>
    <name type="common">Cucumber</name>
    <dbReference type="NCBI Taxonomy" id="3659"/>
    <lineage>
        <taxon>Eukaryota</taxon>
        <taxon>Viridiplantae</taxon>
        <taxon>Streptophyta</taxon>
        <taxon>Embryophyta</taxon>
        <taxon>Tracheophyta</taxon>
        <taxon>Spermatophyta</taxon>
        <taxon>Magnoliopsida</taxon>
        <taxon>eudicotyledons</taxon>
        <taxon>Gunneridae</taxon>
        <taxon>Pentapetalae</taxon>
        <taxon>rosids</taxon>
        <taxon>fabids</taxon>
        <taxon>Cucurbitales</taxon>
        <taxon>Cucurbitaceae</taxon>
        <taxon>Benincaseae</taxon>
        <taxon>Cucumis</taxon>
    </lineage>
</organism>
<dbReference type="AlphaFoldDB" id="A0A0A0LAE5"/>
<keyword evidence="1" id="KW-1133">Transmembrane helix</keyword>
<dbReference type="Gene3D" id="1.20.1250.20">
    <property type="entry name" value="MFS general substrate transporter like domains"/>
    <property type="match status" value="1"/>
</dbReference>
<dbReference type="STRING" id="3659.A0A0A0LAE5"/>
<keyword evidence="3" id="KW-1185">Reference proteome</keyword>
<dbReference type="InterPro" id="IPR036259">
    <property type="entry name" value="MFS_trans_sf"/>
</dbReference>
<evidence type="ECO:0000256" key="1">
    <source>
        <dbReference type="SAM" id="Phobius"/>
    </source>
</evidence>
<evidence type="ECO:0000313" key="3">
    <source>
        <dbReference type="Proteomes" id="UP000029981"/>
    </source>
</evidence>
<name>A0A0A0LAE5_CUCSA</name>
<keyword evidence="1" id="KW-0812">Transmembrane</keyword>
<dbReference type="EMBL" id="CM002924">
    <property type="protein sequence ID" value="KGN58828.1"/>
    <property type="molecule type" value="Genomic_DNA"/>
</dbReference>